<evidence type="ECO:0000256" key="1">
    <source>
        <dbReference type="ARBA" id="ARBA00004477"/>
    </source>
</evidence>
<keyword evidence="5" id="KW-0256">Endoplasmic reticulum</keyword>
<feature type="transmembrane region" description="Helical" evidence="8">
    <location>
        <begin position="105"/>
        <end position="129"/>
    </location>
</feature>
<comment type="subcellular location">
    <subcellularLocation>
        <location evidence="1">Endoplasmic reticulum membrane</location>
        <topology evidence="1">Multi-pass membrane protein</topology>
    </subcellularLocation>
</comment>
<dbReference type="PANTHER" id="PTHR13505:SF7">
    <property type="entry name" value="TRANSMEMBRANE PROTEIN 208"/>
    <property type="match status" value="1"/>
</dbReference>
<dbReference type="RefSeq" id="XP_022341018.1">
    <property type="nucleotide sequence ID" value="XM_022485310.1"/>
</dbReference>
<name>A0A8B8EMA3_CRAVI</name>
<dbReference type="PANTHER" id="PTHR13505">
    <property type="entry name" value="TRANSMEMBRANE PROTEIN 208"/>
    <property type="match status" value="1"/>
</dbReference>
<keyword evidence="9" id="KW-1185">Reference proteome</keyword>
<feature type="transmembrane region" description="Helical" evidence="8">
    <location>
        <begin position="135"/>
        <end position="153"/>
    </location>
</feature>
<reference evidence="10" key="1">
    <citation type="submission" date="2025-08" db="UniProtKB">
        <authorList>
            <consortium name="RefSeq"/>
        </authorList>
    </citation>
    <scope>IDENTIFICATION</scope>
    <source>
        <tissue evidence="10">Whole sample</tissue>
    </source>
</reference>
<dbReference type="GO" id="GO:0006624">
    <property type="term" value="P:vacuolar protein processing"/>
    <property type="evidence" value="ECO:0007669"/>
    <property type="project" value="TreeGrafter"/>
</dbReference>
<feature type="transmembrane region" description="Helical" evidence="8">
    <location>
        <begin position="25"/>
        <end position="45"/>
    </location>
</feature>
<dbReference type="GeneID" id="111135343"/>
<dbReference type="KEGG" id="cvn:111135343"/>
<sequence length="168" mass="19241">MPPKGKQGTKGAKQIVEENKATLQFYQYIIGGVNVAYLLLQYFLFWESFTALYVFLWLSSVALCLGSYQFLASMGRAKFSTDGALLDSGIDLNMEAGMAEHAKDLILLTSIVQCLSLLSNYFWILWLLAPGRAFYLLWVNILAPWFFAPPPEVDEKKQKKMERRMKRH</sequence>
<dbReference type="GO" id="GO:0005773">
    <property type="term" value="C:vacuole"/>
    <property type="evidence" value="ECO:0007669"/>
    <property type="project" value="GOC"/>
</dbReference>
<dbReference type="InterPro" id="IPR008506">
    <property type="entry name" value="SND2/TMEM208"/>
</dbReference>
<dbReference type="GO" id="GO:0005789">
    <property type="term" value="C:endoplasmic reticulum membrane"/>
    <property type="evidence" value="ECO:0007669"/>
    <property type="project" value="UniProtKB-SubCell"/>
</dbReference>
<dbReference type="OrthoDB" id="10012212at2759"/>
<dbReference type="Pfam" id="PF05620">
    <property type="entry name" value="TMEM208_SND2"/>
    <property type="match status" value="1"/>
</dbReference>
<evidence type="ECO:0000256" key="8">
    <source>
        <dbReference type="SAM" id="Phobius"/>
    </source>
</evidence>
<dbReference type="AlphaFoldDB" id="A0A8B8EMA3"/>
<organism evidence="9 10">
    <name type="scientific">Crassostrea virginica</name>
    <name type="common">Eastern oyster</name>
    <dbReference type="NCBI Taxonomy" id="6565"/>
    <lineage>
        <taxon>Eukaryota</taxon>
        <taxon>Metazoa</taxon>
        <taxon>Spiralia</taxon>
        <taxon>Lophotrochozoa</taxon>
        <taxon>Mollusca</taxon>
        <taxon>Bivalvia</taxon>
        <taxon>Autobranchia</taxon>
        <taxon>Pteriomorphia</taxon>
        <taxon>Ostreida</taxon>
        <taxon>Ostreoidea</taxon>
        <taxon>Ostreidae</taxon>
        <taxon>Crassostrea</taxon>
    </lineage>
</organism>
<evidence type="ECO:0000313" key="9">
    <source>
        <dbReference type="Proteomes" id="UP000694844"/>
    </source>
</evidence>
<protein>
    <recommendedName>
        <fullName evidence="3">Transmembrane protein 208</fullName>
    </recommendedName>
</protein>
<proteinExistence type="inferred from homology"/>
<evidence type="ECO:0000256" key="3">
    <source>
        <dbReference type="ARBA" id="ARBA00015033"/>
    </source>
</evidence>
<keyword evidence="7 8" id="KW-0472">Membrane</keyword>
<evidence type="ECO:0000256" key="4">
    <source>
        <dbReference type="ARBA" id="ARBA00022692"/>
    </source>
</evidence>
<keyword evidence="6 8" id="KW-1133">Transmembrane helix</keyword>
<gene>
    <name evidence="10" type="primary">LOC111135343</name>
</gene>
<dbReference type="Proteomes" id="UP000694844">
    <property type="component" value="Chromosome 5"/>
</dbReference>
<feature type="transmembrane region" description="Helical" evidence="8">
    <location>
        <begin position="51"/>
        <end position="71"/>
    </location>
</feature>
<accession>A0A8B8EMA3</accession>
<evidence type="ECO:0000256" key="6">
    <source>
        <dbReference type="ARBA" id="ARBA00022989"/>
    </source>
</evidence>
<keyword evidence="4 8" id="KW-0812">Transmembrane</keyword>
<comment type="similarity">
    <text evidence="2">Belongs to the TMEM208 family.</text>
</comment>
<evidence type="ECO:0000256" key="2">
    <source>
        <dbReference type="ARBA" id="ARBA00009950"/>
    </source>
</evidence>
<evidence type="ECO:0000313" key="10">
    <source>
        <dbReference type="RefSeq" id="XP_022341018.1"/>
    </source>
</evidence>
<evidence type="ECO:0000256" key="7">
    <source>
        <dbReference type="ARBA" id="ARBA00023136"/>
    </source>
</evidence>
<evidence type="ECO:0000256" key="5">
    <source>
        <dbReference type="ARBA" id="ARBA00022824"/>
    </source>
</evidence>